<dbReference type="InterPro" id="IPR036318">
    <property type="entry name" value="FAD-bd_PCMH-like_sf"/>
</dbReference>
<dbReference type="SUPFAM" id="SSF54631">
    <property type="entry name" value="CBS-domain pair"/>
    <property type="match status" value="1"/>
</dbReference>
<reference evidence="6" key="1">
    <citation type="submission" date="2022-08" db="EMBL/GenBank/DDBJ databases">
        <title>Nisaea acidiphila sp. nov., isolated from a marine algal debris and emended description of the genus Nisaea Urios et al. 2008.</title>
        <authorList>
            <person name="Kwon K."/>
        </authorList>
    </citation>
    <scope>NUCLEOTIDE SEQUENCE</scope>
    <source>
        <strain evidence="6">MEBiC11861</strain>
    </source>
</reference>
<dbReference type="Pfam" id="PF00571">
    <property type="entry name" value="CBS"/>
    <property type="match status" value="2"/>
</dbReference>
<dbReference type="Pfam" id="PF03471">
    <property type="entry name" value="CorC_HlyC"/>
    <property type="match status" value="1"/>
</dbReference>
<evidence type="ECO:0000256" key="3">
    <source>
        <dbReference type="ARBA" id="ARBA00023122"/>
    </source>
</evidence>
<dbReference type="PANTHER" id="PTHR22777:SF27">
    <property type="entry name" value="MAGNESIUM AND COBALT EFFLUX PROTEIN CORC"/>
    <property type="match status" value="1"/>
</dbReference>
<dbReference type="GO" id="GO:0050660">
    <property type="term" value="F:flavin adenine dinucleotide binding"/>
    <property type="evidence" value="ECO:0007669"/>
    <property type="project" value="InterPro"/>
</dbReference>
<dbReference type="CDD" id="cd04590">
    <property type="entry name" value="CBS_pair_CorC_HlyC_assoc"/>
    <property type="match status" value="1"/>
</dbReference>
<feature type="domain" description="CBS" evidence="5">
    <location>
        <begin position="123"/>
        <end position="183"/>
    </location>
</feature>
<keyword evidence="7" id="KW-1185">Reference proteome</keyword>
<dbReference type="Proteomes" id="UP001060336">
    <property type="component" value="Chromosome"/>
</dbReference>
<dbReference type="InterPro" id="IPR016169">
    <property type="entry name" value="FAD-bd_PCMH_sub2"/>
</dbReference>
<sequence length="283" mass="31078">MKAFKIKRNGGASVRDALEELIEVDGAGKPGEDLAIDPHERALIRNILGLRDITARDVMVPRADITGVAIDTSLNDLVSDMVKDAHSRVPVYRETLDDVVGMVHMKDVLAHIHAGKDVPLSSLLREVLFVSPSIRAMDLLQEMRLTRRHLALVVDEFGGVDGLITIEDLVEEIVGDIVDEHDVDEGPKIVMVGPDTAIADARAEIEEFEELFGEVLDEEEREEIDTLGGLVFSLAGRVAARGELLTHPAGLEFEVLEGDSRRIKRIRIHRVQPDGSQLPEAAS</sequence>
<evidence type="ECO:0000313" key="6">
    <source>
        <dbReference type="EMBL" id="UUX52225.1"/>
    </source>
</evidence>
<feature type="domain" description="CBS" evidence="5">
    <location>
        <begin position="59"/>
        <end position="118"/>
    </location>
</feature>
<dbReference type="InterPro" id="IPR044751">
    <property type="entry name" value="Ion_transp-like_CBS"/>
</dbReference>
<proteinExistence type="inferred from homology"/>
<dbReference type="FunFam" id="3.10.580.10:FF:000002">
    <property type="entry name" value="Magnesium/cobalt efflux protein CorC"/>
    <property type="match status" value="1"/>
</dbReference>
<dbReference type="AlphaFoldDB" id="A0A9J7B0P6"/>
<dbReference type="GO" id="GO:0005886">
    <property type="term" value="C:plasma membrane"/>
    <property type="evidence" value="ECO:0007669"/>
    <property type="project" value="TreeGrafter"/>
</dbReference>
<dbReference type="InterPro" id="IPR005170">
    <property type="entry name" value="Transptr-assoc_dom"/>
</dbReference>
<protein>
    <submittedName>
        <fullName evidence="6">Hemolysin family protein</fullName>
    </submittedName>
</protein>
<comment type="similarity">
    <text evidence="1">Belongs to the UPF0053 family. Hemolysin C subfamily.</text>
</comment>
<dbReference type="SUPFAM" id="SSF56176">
    <property type="entry name" value="FAD-binding/transporter-associated domain-like"/>
    <property type="match status" value="1"/>
</dbReference>
<evidence type="ECO:0000256" key="1">
    <source>
        <dbReference type="ARBA" id="ARBA00006446"/>
    </source>
</evidence>
<keyword evidence="3 4" id="KW-0129">CBS domain</keyword>
<organism evidence="6 7">
    <name type="scientific">Nisaea acidiphila</name>
    <dbReference type="NCBI Taxonomy" id="1862145"/>
    <lineage>
        <taxon>Bacteria</taxon>
        <taxon>Pseudomonadati</taxon>
        <taxon>Pseudomonadota</taxon>
        <taxon>Alphaproteobacteria</taxon>
        <taxon>Rhodospirillales</taxon>
        <taxon>Thalassobaculaceae</taxon>
        <taxon>Nisaea</taxon>
    </lineage>
</organism>
<name>A0A9J7B0P6_9PROT</name>
<evidence type="ECO:0000313" key="7">
    <source>
        <dbReference type="Proteomes" id="UP001060336"/>
    </source>
</evidence>
<evidence type="ECO:0000256" key="2">
    <source>
        <dbReference type="ARBA" id="ARBA00022737"/>
    </source>
</evidence>
<evidence type="ECO:0000259" key="5">
    <source>
        <dbReference type="PROSITE" id="PS51371"/>
    </source>
</evidence>
<evidence type="ECO:0000256" key="4">
    <source>
        <dbReference type="PROSITE-ProRule" id="PRU00703"/>
    </source>
</evidence>
<keyword evidence="2" id="KW-0677">Repeat</keyword>
<dbReference type="Gene3D" id="3.30.465.10">
    <property type="match status" value="1"/>
</dbReference>
<dbReference type="EMBL" id="CP102480">
    <property type="protein sequence ID" value="UUX52225.1"/>
    <property type="molecule type" value="Genomic_DNA"/>
</dbReference>
<dbReference type="InterPro" id="IPR046342">
    <property type="entry name" value="CBS_dom_sf"/>
</dbReference>
<dbReference type="PANTHER" id="PTHR22777">
    <property type="entry name" value="HEMOLYSIN-RELATED"/>
    <property type="match status" value="1"/>
</dbReference>
<dbReference type="SMART" id="SM01091">
    <property type="entry name" value="CorC_HlyC"/>
    <property type="match status" value="1"/>
</dbReference>
<dbReference type="PROSITE" id="PS51371">
    <property type="entry name" value="CBS"/>
    <property type="match status" value="2"/>
</dbReference>
<dbReference type="InterPro" id="IPR000644">
    <property type="entry name" value="CBS_dom"/>
</dbReference>
<dbReference type="Gene3D" id="3.10.580.10">
    <property type="entry name" value="CBS-domain"/>
    <property type="match status" value="1"/>
</dbReference>
<gene>
    <name evidence="6" type="ORF">NUH88_10565</name>
</gene>
<accession>A0A9J7B0P6</accession>
<dbReference type="KEGG" id="naci:NUH88_10565"/>